<evidence type="ECO:0000256" key="3">
    <source>
        <dbReference type="ARBA" id="ARBA00022692"/>
    </source>
</evidence>
<dbReference type="Proteomes" id="UP000823046">
    <property type="component" value="Unassembled WGS sequence"/>
</dbReference>
<evidence type="ECO:0000256" key="6">
    <source>
        <dbReference type="SAM" id="Phobius"/>
    </source>
</evidence>
<protein>
    <submittedName>
        <fullName evidence="7">Uncharacterized protein</fullName>
    </submittedName>
</protein>
<comment type="subcellular location">
    <subcellularLocation>
        <location evidence="1">Membrane</location>
        <topology evidence="1">Multi-pass membrane protein</topology>
    </subcellularLocation>
</comment>
<reference evidence="7 8" key="1">
    <citation type="journal article" date="2020" name="bioRxiv">
        <title>Metabolic contributions of an alphaproteobacterial endosymbiont in the apicomplexan Cardiosporidium cionae.</title>
        <authorList>
            <person name="Hunter E.S."/>
            <person name="Paight C.J."/>
            <person name="Lane C.E."/>
        </authorList>
    </citation>
    <scope>NUCLEOTIDE SEQUENCE [LARGE SCALE GENOMIC DNA]</scope>
    <source>
        <strain evidence="7">ESH_2018</strain>
    </source>
</reference>
<dbReference type="EMBL" id="JADAQX010000489">
    <property type="protein sequence ID" value="KAF8820077.1"/>
    <property type="molecule type" value="Genomic_DNA"/>
</dbReference>
<dbReference type="PANTHER" id="PTHR10926:SF0">
    <property type="entry name" value="CDC50, ISOFORM A"/>
    <property type="match status" value="1"/>
</dbReference>
<name>A0ABQ7J7W6_9APIC</name>
<proteinExistence type="inferred from homology"/>
<evidence type="ECO:0000256" key="2">
    <source>
        <dbReference type="ARBA" id="ARBA00009457"/>
    </source>
</evidence>
<gene>
    <name evidence="7" type="ORF">IE077_000575</name>
</gene>
<dbReference type="PANTHER" id="PTHR10926">
    <property type="entry name" value="CELL CYCLE CONTROL PROTEIN 50"/>
    <property type="match status" value="1"/>
</dbReference>
<evidence type="ECO:0000256" key="4">
    <source>
        <dbReference type="ARBA" id="ARBA00022989"/>
    </source>
</evidence>
<sequence>MILHPCGAAAWNVFNDKFTITETDLTSQSPKAIKIDQDLVDIVTVLPETQKYKNPTKEQRSLYRDKVYFWMFPEETIYLSNALNSSERSMLLALGESLSYEEAGIAVENSHFNVWMHPAVLSHFRKLYGIVKGPLSFPLQIIVESRYNVNRWGGRKAIVLSTHSWIGRGSFTLGISLIIIAAVVIVGVTIGAARKWKSAFFPF</sequence>
<evidence type="ECO:0000256" key="5">
    <source>
        <dbReference type="ARBA" id="ARBA00023136"/>
    </source>
</evidence>
<keyword evidence="3 6" id="KW-0812">Transmembrane</keyword>
<comment type="similarity">
    <text evidence="2">Belongs to the CDC50/LEM3 family.</text>
</comment>
<keyword evidence="4 6" id="KW-1133">Transmembrane helix</keyword>
<comment type="caution">
    <text evidence="7">The sequence shown here is derived from an EMBL/GenBank/DDBJ whole genome shotgun (WGS) entry which is preliminary data.</text>
</comment>
<keyword evidence="5 6" id="KW-0472">Membrane</keyword>
<evidence type="ECO:0000256" key="1">
    <source>
        <dbReference type="ARBA" id="ARBA00004141"/>
    </source>
</evidence>
<keyword evidence="8" id="KW-1185">Reference proteome</keyword>
<evidence type="ECO:0000313" key="7">
    <source>
        <dbReference type="EMBL" id="KAF8820077.1"/>
    </source>
</evidence>
<accession>A0ABQ7J7W6</accession>
<feature type="transmembrane region" description="Helical" evidence="6">
    <location>
        <begin position="171"/>
        <end position="193"/>
    </location>
</feature>
<evidence type="ECO:0000313" key="8">
    <source>
        <dbReference type="Proteomes" id="UP000823046"/>
    </source>
</evidence>
<dbReference type="Pfam" id="PF03381">
    <property type="entry name" value="CDC50"/>
    <property type="match status" value="1"/>
</dbReference>
<dbReference type="InterPro" id="IPR005045">
    <property type="entry name" value="CDC50/LEM3_fam"/>
</dbReference>
<organism evidence="7 8">
    <name type="scientific">Cardiosporidium cionae</name>
    <dbReference type="NCBI Taxonomy" id="476202"/>
    <lineage>
        <taxon>Eukaryota</taxon>
        <taxon>Sar</taxon>
        <taxon>Alveolata</taxon>
        <taxon>Apicomplexa</taxon>
        <taxon>Aconoidasida</taxon>
        <taxon>Nephromycida</taxon>
        <taxon>Cardiosporidium</taxon>
    </lineage>
</organism>